<sequence>MHKIVAILMILFVLAVISFSTWQLFSGNLEAAFSALPFLLITYFFVKPQRG</sequence>
<keyword evidence="1" id="KW-1133">Transmembrane helix</keyword>
<dbReference type="RefSeq" id="WP_282001935.1">
    <property type="nucleotide sequence ID" value="NZ_AP027151.1"/>
</dbReference>
<accession>A0ABN6VNW2</accession>
<reference evidence="2 3" key="1">
    <citation type="submission" date="2022-12" db="EMBL/GenBank/DDBJ databases">
        <title>Polyphasic characterization of Geotalea uranireducens NIT-SL11 newly isolated from a complex of sewage sludge and microbially reduced graphene oxide.</title>
        <authorList>
            <person name="Xie L."/>
            <person name="Yoshida N."/>
            <person name="Meng L."/>
        </authorList>
    </citation>
    <scope>NUCLEOTIDE SEQUENCE [LARGE SCALE GENOMIC DNA]</scope>
    <source>
        <strain evidence="2 3">NIT-SL11</strain>
    </source>
</reference>
<keyword evidence="1" id="KW-0812">Transmembrane</keyword>
<evidence type="ECO:0000313" key="3">
    <source>
        <dbReference type="Proteomes" id="UP001317705"/>
    </source>
</evidence>
<name>A0ABN6VNW2_9BACT</name>
<proteinExistence type="predicted"/>
<evidence type="ECO:0000256" key="1">
    <source>
        <dbReference type="SAM" id="Phobius"/>
    </source>
</evidence>
<evidence type="ECO:0000313" key="2">
    <source>
        <dbReference type="EMBL" id="BDV41848.1"/>
    </source>
</evidence>
<organism evidence="2 3">
    <name type="scientific">Geotalea uraniireducens</name>
    <dbReference type="NCBI Taxonomy" id="351604"/>
    <lineage>
        <taxon>Bacteria</taxon>
        <taxon>Pseudomonadati</taxon>
        <taxon>Thermodesulfobacteriota</taxon>
        <taxon>Desulfuromonadia</taxon>
        <taxon>Geobacterales</taxon>
        <taxon>Geobacteraceae</taxon>
        <taxon>Geotalea</taxon>
    </lineage>
</organism>
<gene>
    <name evidence="2" type="ORF">GURASL_07710</name>
</gene>
<protein>
    <submittedName>
        <fullName evidence="2">Uncharacterized protein</fullName>
    </submittedName>
</protein>
<dbReference type="EMBL" id="AP027151">
    <property type="protein sequence ID" value="BDV41848.1"/>
    <property type="molecule type" value="Genomic_DNA"/>
</dbReference>
<keyword evidence="1" id="KW-0472">Membrane</keyword>
<dbReference type="Proteomes" id="UP001317705">
    <property type="component" value="Chromosome"/>
</dbReference>
<feature type="transmembrane region" description="Helical" evidence="1">
    <location>
        <begin position="28"/>
        <end position="46"/>
    </location>
</feature>
<keyword evidence="3" id="KW-1185">Reference proteome</keyword>